<evidence type="ECO:0000313" key="18">
    <source>
        <dbReference type="Proteomes" id="UP000015101"/>
    </source>
</evidence>
<dbReference type="GO" id="GO:0005743">
    <property type="term" value="C:mitochondrial inner membrane"/>
    <property type="evidence" value="ECO:0007669"/>
    <property type="project" value="UniProtKB-SubCell"/>
</dbReference>
<evidence type="ECO:0000256" key="9">
    <source>
        <dbReference type="ARBA" id="ARBA00023128"/>
    </source>
</evidence>
<evidence type="ECO:0000256" key="1">
    <source>
        <dbReference type="ARBA" id="ARBA00004448"/>
    </source>
</evidence>
<evidence type="ECO:0000256" key="5">
    <source>
        <dbReference type="ARBA" id="ARBA00022692"/>
    </source>
</evidence>
<evidence type="ECO:0000256" key="8">
    <source>
        <dbReference type="ARBA" id="ARBA00023098"/>
    </source>
</evidence>
<proteinExistence type="inferred from homology"/>
<evidence type="ECO:0000256" key="2">
    <source>
        <dbReference type="ARBA" id="ARBA00010441"/>
    </source>
</evidence>
<comment type="subcellular location">
    <subcellularLocation>
        <location evidence="1">Mitochondrion inner membrane</location>
        <topology evidence="1">Multi-pass membrane protein</topology>
    </subcellularLocation>
</comment>
<dbReference type="AlphaFoldDB" id="T1G3V2"/>
<evidence type="ECO:0000256" key="10">
    <source>
        <dbReference type="ARBA" id="ARBA00023136"/>
    </source>
</evidence>
<organism evidence="17 18">
    <name type="scientific">Helobdella robusta</name>
    <name type="common">Californian leech</name>
    <dbReference type="NCBI Taxonomy" id="6412"/>
    <lineage>
        <taxon>Eukaryota</taxon>
        <taxon>Metazoa</taxon>
        <taxon>Spiralia</taxon>
        <taxon>Lophotrochozoa</taxon>
        <taxon>Annelida</taxon>
        <taxon>Clitellata</taxon>
        <taxon>Hirudinea</taxon>
        <taxon>Rhynchobdellida</taxon>
        <taxon>Glossiphoniidae</taxon>
        <taxon>Helobdella</taxon>
    </lineage>
</organism>
<dbReference type="GO" id="GO:0005739">
    <property type="term" value="C:mitochondrion"/>
    <property type="evidence" value="ECO:0000318"/>
    <property type="project" value="GO_Central"/>
</dbReference>
<evidence type="ECO:0000256" key="11">
    <source>
        <dbReference type="ARBA" id="ARBA00023209"/>
    </source>
</evidence>
<dbReference type="Proteomes" id="UP000015101">
    <property type="component" value="Unassembled WGS sequence"/>
</dbReference>
<evidence type="ECO:0000256" key="14">
    <source>
        <dbReference type="ARBA" id="ARBA00047433"/>
    </source>
</evidence>
<dbReference type="InterPro" id="IPR050324">
    <property type="entry name" value="CDP-alcohol_PTase-I"/>
</dbReference>
<dbReference type="HOGENOM" id="CLU_051314_0_2_1"/>
<keyword evidence="4" id="KW-0808">Transferase</keyword>
<dbReference type="EnsemblMetazoa" id="HelroT79936">
    <property type="protein sequence ID" value="HelroP79936"/>
    <property type="gene ID" value="HelroG79936"/>
</dbReference>
<reference evidence="16 18" key="2">
    <citation type="journal article" date="2013" name="Nature">
        <title>Insights into bilaterian evolution from three spiralian genomes.</title>
        <authorList>
            <person name="Simakov O."/>
            <person name="Marletaz F."/>
            <person name="Cho S.J."/>
            <person name="Edsinger-Gonzales E."/>
            <person name="Havlak P."/>
            <person name="Hellsten U."/>
            <person name="Kuo D.H."/>
            <person name="Larsson T."/>
            <person name="Lv J."/>
            <person name="Arendt D."/>
            <person name="Savage R."/>
            <person name="Osoegawa K."/>
            <person name="de Jong P."/>
            <person name="Grimwood J."/>
            <person name="Chapman J.A."/>
            <person name="Shapiro H."/>
            <person name="Aerts A."/>
            <person name="Otillar R.P."/>
            <person name="Terry A.Y."/>
            <person name="Boore J.L."/>
            <person name="Grigoriev I.V."/>
            <person name="Lindberg D.R."/>
            <person name="Seaver E.C."/>
            <person name="Weisblat D.A."/>
            <person name="Putnam N.H."/>
            <person name="Rokhsar D.S."/>
        </authorList>
    </citation>
    <scope>NUCLEOTIDE SEQUENCE</scope>
</reference>
<dbReference type="InterPro" id="IPR000462">
    <property type="entry name" value="CDP-OH_P_trans"/>
</dbReference>
<feature type="transmembrane region" description="Helical" evidence="15">
    <location>
        <begin position="70"/>
        <end position="94"/>
    </location>
</feature>
<accession>T1G3V2</accession>
<dbReference type="PANTHER" id="PTHR14269:SF60">
    <property type="entry name" value="CARDIOLIPIN SYNTHASE (CMP-FORMING)"/>
    <property type="match status" value="1"/>
</dbReference>
<evidence type="ECO:0000256" key="6">
    <source>
        <dbReference type="ARBA" id="ARBA00022792"/>
    </source>
</evidence>
<keyword evidence="5 15" id="KW-0812">Transmembrane</keyword>
<reference evidence="18" key="1">
    <citation type="submission" date="2012-12" db="EMBL/GenBank/DDBJ databases">
        <authorList>
            <person name="Hellsten U."/>
            <person name="Grimwood J."/>
            <person name="Chapman J.A."/>
            <person name="Shapiro H."/>
            <person name="Aerts A."/>
            <person name="Otillar R.P."/>
            <person name="Terry A.Y."/>
            <person name="Boore J.L."/>
            <person name="Simakov O."/>
            <person name="Marletaz F."/>
            <person name="Cho S.-J."/>
            <person name="Edsinger-Gonzales E."/>
            <person name="Havlak P."/>
            <person name="Kuo D.-H."/>
            <person name="Larsson T."/>
            <person name="Lv J."/>
            <person name="Arendt D."/>
            <person name="Savage R."/>
            <person name="Osoegawa K."/>
            <person name="de Jong P."/>
            <person name="Lindberg D.R."/>
            <person name="Seaver E.C."/>
            <person name="Weisblat D.A."/>
            <person name="Putnam N.H."/>
            <person name="Grigoriev I.V."/>
            <person name="Rokhsar D.S."/>
        </authorList>
    </citation>
    <scope>NUCLEOTIDE SEQUENCE</scope>
</reference>
<evidence type="ECO:0000256" key="3">
    <source>
        <dbReference type="ARBA" id="ARBA00022516"/>
    </source>
</evidence>
<evidence type="ECO:0000256" key="7">
    <source>
        <dbReference type="ARBA" id="ARBA00022989"/>
    </source>
</evidence>
<keyword evidence="11" id="KW-0594">Phospholipid biosynthesis</keyword>
<evidence type="ECO:0000256" key="15">
    <source>
        <dbReference type="SAM" id="Phobius"/>
    </source>
</evidence>
<keyword evidence="7 15" id="KW-1133">Transmembrane helix</keyword>
<dbReference type="eggNOG" id="KOG1617">
    <property type="taxonomic scope" value="Eukaryota"/>
</dbReference>
<keyword evidence="9" id="KW-0496">Mitochondrion</keyword>
<gene>
    <name evidence="17" type="primary">20215750</name>
    <name evidence="16" type="ORF">HELRODRAFT_79936</name>
</gene>
<dbReference type="Pfam" id="PF01066">
    <property type="entry name" value="CDP-OH_P_transf"/>
    <property type="match status" value="1"/>
</dbReference>
<dbReference type="Gene3D" id="1.20.120.1760">
    <property type="match status" value="1"/>
</dbReference>
<evidence type="ECO:0000256" key="12">
    <source>
        <dbReference type="ARBA" id="ARBA00023264"/>
    </source>
</evidence>
<dbReference type="GO" id="GO:0032049">
    <property type="term" value="P:cardiolipin biosynthetic process"/>
    <property type="evidence" value="ECO:0000318"/>
    <property type="project" value="GO_Central"/>
</dbReference>
<protein>
    <recommendedName>
        <fullName evidence="13">cardiolipin synthase (CMP-forming)</fullName>
        <ecNumber evidence="13">2.7.8.41</ecNumber>
    </recommendedName>
</protein>
<dbReference type="GeneID" id="20215750"/>
<evidence type="ECO:0000313" key="17">
    <source>
        <dbReference type="EnsemblMetazoa" id="HelroP79936"/>
    </source>
</evidence>
<dbReference type="PIRSF" id="PIRSF000847">
    <property type="entry name" value="Phos_ph_gly_syn"/>
    <property type="match status" value="1"/>
</dbReference>
<keyword evidence="3" id="KW-0444">Lipid biosynthesis</keyword>
<keyword evidence="18" id="KW-1185">Reference proteome</keyword>
<dbReference type="EMBL" id="AMQM01004532">
    <property type="status" value="NOT_ANNOTATED_CDS"/>
    <property type="molecule type" value="Genomic_DNA"/>
</dbReference>
<keyword evidence="8" id="KW-0443">Lipid metabolism</keyword>
<dbReference type="STRING" id="6412.T1G3V2"/>
<sequence length="201" mass="22524">VLTVPNILTSVRIILTPFLCYLVLQGSYNAALSIFIFAGFTDLLDGLIARSFQSQTSDLGSFLDPLADKLLVSTLFLSLSYVDLIPAYLALLVITRDTLLTASGVYIRYITLNPKPRTLKEYFDPTNRSVKLQPTTLSKFNTAVQLTLVAATLASPVFNFTDHPYMHYLWYLTAFTTITSGIGYIFAKDTFKFVDKSYKKK</sequence>
<comment type="catalytic activity">
    <reaction evidence="14">
        <text>a CDP-1,2-diacyl-sn-glycerol + a 1,2-diacyl-sn-glycero-3-phospho-(1'-sn-glycerol) = a cardiolipin + CMP + H(+)</text>
        <dbReference type="Rhea" id="RHEA:32931"/>
        <dbReference type="ChEBI" id="CHEBI:15378"/>
        <dbReference type="ChEBI" id="CHEBI:58332"/>
        <dbReference type="ChEBI" id="CHEBI:60377"/>
        <dbReference type="ChEBI" id="CHEBI:62237"/>
        <dbReference type="ChEBI" id="CHEBI:64716"/>
        <dbReference type="EC" id="2.7.8.41"/>
    </reaction>
</comment>
<dbReference type="InParanoid" id="T1G3V2"/>
<dbReference type="OrthoDB" id="10020554at2759"/>
<feature type="transmembrane region" description="Helical" evidence="15">
    <location>
        <begin position="7"/>
        <end position="24"/>
    </location>
</feature>
<dbReference type="GO" id="GO:0008444">
    <property type="term" value="F:CDP-diacylglycerol-glycerol-3-phosphate 3-phosphatidyltransferase activity"/>
    <property type="evidence" value="ECO:0007669"/>
    <property type="project" value="InterPro"/>
</dbReference>
<dbReference type="FunFam" id="1.20.120.1760:FF:000005">
    <property type="entry name" value="Cardiolipin synthase 1"/>
    <property type="match status" value="1"/>
</dbReference>
<dbReference type="InterPro" id="IPR004570">
    <property type="entry name" value="Phosphatidylglycerol_P_synth"/>
</dbReference>
<comment type="similarity">
    <text evidence="2">Belongs to the CDP-alcohol phosphatidyltransferase class-I family.</text>
</comment>
<dbReference type="CTD" id="20215750"/>
<evidence type="ECO:0000256" key="13">
    <source>
        <dbReference type="ARBA" id="ARBA00039001"/>
    </source>
</evidence>
<dbReference type="EMBL" id="KB096590">
    <property type="protein sequence ID" value="ESO03694.1"/>
    <property type="molecule type" value="Genomic_DNA"/>
</dbReference>
<dbReference type="RefSeq" id="XP_009018251.1">
    <property type="nucleotide sequence ID" value="XM_009020003.1"/>
</dbReference>
<dbReference type="FunCoup" id="T1G3V2">
    <property type="interactions" value="1053"/>
</dbReference>
<dbReference type="GO" id="GO:0043337">
    <property type="term" value="F:cardiolipin synthase (CMP-forming)"/>
    <property type="evidence" value="ECO:0000318"/>
    <property type="project" value="GO_Central"/>
</dbReference>
<dbReference type="PANTHER" id="PTHR14269">
    <property type="entry name" value="CDP-DIACYLGLYCEROL--GLYCEROL-3-PHOSPHATE 3-PHOSPHATIDYLTRANSFERASE-RELATED"/>
    <property type="match status" value="1"/>
</dbReference>
<keyword evidence="10 15" id="KW-0472">Membrane</keyword>
<evidence type="ECO:0000256" key="4">
    <source>
        <dbReference type="ARBA" id="ARBA00022679"/>
    </source>
</evidence>
<dbReference type="InterPro" id="IPR043130">
    <property type="entry name" value="CDP-OH_PTrfase_TM_dom"/>
</dbReference>
<dbReference type="KEGG" id="hro:HELRODRAFT_79936"/>
<keyword evidence="6" id="KW-0999">Mitochondrion inner membrane</keyword>
<feature type="transmembrane region" description="Helical" evidence="15">
    <location>
        <begin position="168"/>
        <end position="187"/>
    </location>
</feature>
<dbReference type="EC" id="2.7.8.41" evidence="13"/>
<reference evidence="17" key="3">
    <citation type="submission" date="2015-06" db="UniProtKB">
        <authorList>
            <consortium name="EnsemblMetazoa"/>
        </authorList>
    </citation>
    <scope>IDENTIFICATION</scope>
</reference>
<evidence type="ECO:0000313" key="16">
    <source>
        <dbReference type="EMBL" id="ESO03694.1"/>
    </source>
</evidence>
<dbReference type="OMA" id="KRFNMAS"/>
<name>T1G3V2_HELRO</name>
<keyword evidence="12" id="KW-1208">Phospholipid metabolism</keyword>